<feature type="transmembrane region" description="Helical" evidence="13">
    <location>
        <begin position="21"/>
        <end position="39"/>
    </location>
</feature>
<proteinExistence type="inferred from homology"/>
<gene>
    <name evidence="14" type="ORF">KME32_14175</name>
</gene>
<dbReference type="EMBL" id="JAHHHN010000007">
    <property type="protein sequence ID" value="MBW4562270.1"/>
    <property type="molecule type" value="Genomic_DNA"/>
</dbReference>
<comment type="subcellular location">
    <subcellularLocation>
        <location evidence="1">Membrane</location>
        <topology evidence="1">Multi-pass membrane protein</topology>
    </subcellularLocation>
</comment>
<dbReference type="GO" id="GO:0005267">
    <property type="term" value="F:potassium channel activity"/>
    <property type="evidence" value="ECO:0007669"/>
    <property type="project" value="UniProtKB-KW"/>
</dbReference>
<evidence type="ECO:0000256" key="8">
    <source>
        <dbReference type="ARBA" id="ARBA00022989"/>
    </source>
</evidence>
<keyword evidence="3" id="KW-0813">Transport</keyword>
<dbReference type="Pfam" id="PF06736">
    <property type="entry name" value="TMEM175"/>
    <property type="match status" value="1"/>
</dbReference>
<keyword evidence="9" id="KW-0406">Ion transport</keyword>
<dbReference type="GO" id="GO:0015252">
    <property type="term" value="F:proton channel activity"/>
    <property type="evidence" value="ECO:0007669"/>
    <property type="project" value="InterPro"/>
</dbReference>
<keyword evidence="11" id="KW-0407">Ion channel</keyword>
<feature type="transmembrane region" description="Helical" evidence="13">
    <location>
        <begin position="166"/>
        <end position="189"/>
    </location>
</feature>
<sequence>MNETQDNNSEQKEPIAHLRRVADIIFALAMAECFLALDFPDKLQQPTNSQVITFLFAQIKPLTSYAIAFMIVGFYWVEHIKQFKYYKKSDTIHISLYLLYLMGMFLIPYSDTLIIYFPENALVKICFSINTTFIGLISFLNWTYASHKHRLITDEISSATIILTRWRILIEPIFSLLTIGVAIIDQAWWEYVWFLLPIPYLWIEKIFGKSYDENEQQGGNSSEKKFFWP</sequence>
<evidence type="ECO:0000256" key="5">
    <source>
        <dbReference type="ARBA" id="ARBA00022692"/>
    </source>
</evidence>
<dbReference type="AlphaFoldDB" id="A0A951PYI5"/>
<evidence type="ECO:0000256" key="11">
    <source>
        <dbReference type="ARBA" id="ARBA00023303"/>
    </source>
</evidence>
<dbReference type="InterPro" id="IPR010617">
    <property type="entry name" value="TMEM175-like"/>
</dbReference>
<evidence type="ECO:0000256" key="1">
    <source>
        <dbReference type="ARBA" id="ARBA00004141"/>
    </source>
</evidence>
<evidence type="ECO:0000256" key="13">
    <source>
        <dbReference type="SAM" id="Phobius"/>
    </source>
</evidence>
<evidence type="ECO:0000256" key="10">
    <source>
        <dbReference type="ARBA" id="ARBA00023136"/>
    </source>
</evidence>
<keyword evidence="10 13" id="KW-0472">Membrane</keyword>
<keyword evidence="5 13" id="KW-0812">Transmembrane</keyword>
<dbReference type="Proteomes" id="UP000715781">
    <property type="component" value="Unassembled WGS sequence"/>
</dbReference>
<evidence type="ECO:0000256" key="9">
    <source>
        <dbReference type="ARBA" id="ARBA00023065"/>
    </source>
</evidence>
<accession>A0A951PYI5</accession>
<evidence type="ECO:0000256" key="12">
    <source>
        <dbReference type="ARBA" id="ARBA00034430"/>
    </source>
</evidence>
<keyword evidence="6" id="KW-0631">Potassium channel</keyword>
<feature type="transmembrane region" description="Helical" evidence="13">
    <location>
        <begin position="51"/>
        <end position="77"/>
    </location>
</feature>
<name>A0A951PYI5_9NOST</name>
<evidence type="ECO:0000256" key="3">
    <source>
        <dbReference type="ARBA" id="ARBA00022448"/>
    </source>
</evidence>
<feature type="transmembrane region" description="Helical" evidence="13">
    <location>
        <begin position="97"/>
        <end position="116"/>
    </location>
</feature>
<evidence type="ECO:0000256" key="6">
    <source>
        <dbReference type="ARBA" id="ARBA00022826"/>
    </source>
</evidence>
<comment type="caution">
    <text evidence="14">The sequence shown here is derived from an EMBL/GenBank/DDBJ whole genome shotgun (WGS) entry which is preliminary data.</text>
</comment>
<evidence type="ECO:0000313" key="15">
    <source>
        <dbReference type="Proteomes" id="UP000715781"/>
    </source>
</evidence>
<dbReference type="PANTHER" id="PTHR31462:SF5">
    <property type="entry name" value="ENDOSOMAL_LYSOSOMAL PROTON CHANNEL TMEM175"/>
    <property type="match status" value="1"/>
</dbReference>
<reference evidence="14" key="1">
    <citation type="submission" date="2021-05" db="EMBL/GenBank/DDBJ databases">
        <authorList>
            <person name="Pietrasiak N."/>
            <person name="Ward R."/>
            <person name="Stajich J.E."/>
            <person name="Kurbessoian T."/>
        </authorList>
    </citation>
    <scope>NUCLEOTIDE SEQUENCE</scope>
    <source>
        <strain evidence="14">JT2-VF2</strain>
    </source>
</reference>
<reference evidence="14" key="2">
    <citation type="journal article" date="2022" name="Microbiol. Resour. Announc.">
        <title>Metagenome Sequencing to Explore Phylogenomics of Terrestrial Cyanobacteria.</title>
        <authorList>
            <person name="Ward R.D."/>
            <person name="Stajich J.E."/>
            <person name="Johansen J.R."/>
            <person name="Huntemann M."/>
            <person name="Clum A."/>
            <person name="Foster B."/>
            <person name="Foster B."/>
            <person name="Roux S."/>
            <person name="Palaniappan K."/>
            <person name="Varghese N."/>
            <person name="Mukherjee S."/>
            <person name="Reddy T.B.K."/>
            <person name="Daum C."/>
            <person name="Copeland A."/>
            <person name="Chen I.A."/>
            <person name="Ivanova N.N."/>
            <person name="Kyrpides N.C."/>
            <person name="Shapiro N."/>
            <person name="Eloe-Fadrosh E.A."/>
            <person name="Pietrasiak N."/>
        </authorList>
    </citation>
    <scope>NUCLEOTIDE SEQUENCE</scope>
    <source>
        <strain evidence="14">JT2-VF2</strain>
    </source>
</reference>
<comment type="similarity">
    <text evidence="2">Belongs to the TMEM175 family.</text>
</comment>
<dbReference type="PANTHER" id="PTHR31462">
    <property type="entry name" value="ENDOSOMAL/LYSOSOMAL POTASSIUM CHANNEL TMEM175"/>
    <property type="match status" value="1"/>
</dbReference>
<dbReference type="GO" id="GO:0016020">
    <property type="term" value="C:membrane"/>
    <property type="evidence" value="ECO:0007669"/>
    <property type="project" value="UniProtKB-SubCell"/>
</dbReference>
<evidence type="ECO:0000256" key="2">
    <source>
        <dbReference type="ARBA" id="ARBA00006920"/>
    </source>
</evidence>
<protein>
    <submittedName>
        <fullName evidence="14">DUF1211 domain-containing protein</fullName>
    </submittedName>
</protein>
<evidence type="ECO:0000256" key="7">
    <source>
        <dbReference type="ARBA" id="ARBA00022958"/>
    </source>
</evidence>
<keyword evidence="4" id="KW-0633">Potassium transport</keyword>
<organism evidence="14 15">
    <name type="scientific">Mojavia pulchra JT2-VF2</name>
    <dbReference type="NCBI Taxonomy" id="287848"/>
    <lineage>
        <taxon>Bacteria</taxon>
        <taxon>Bacillati</taxon>
        <taxon>Cyanobacteriota</taxon>
        <taxon>Cyanophyceae</taxon>
        <taxon>Nostocales</taxon>
        <taxon>Nostocaceae</taxon>
    </lineage>
</organism>
<keyword evidence="8 13" id="KW-1133">Transmembrane helix</keyword>
<keyword evidence="7" id="KW-0630">Potassium</keyword>
<evidence type="ECO:0000256" key="4">
    <source>
        <dbReference type="ARBA" id="ARBA00022538"/>
    </source>
</evidence>
<feature type="transmembrane region" description="Helical" evidence="13">
    <location>
        <begin position="122"/>
        <end position="145"/>
    </location>
</feature>
<comment type="catalytic activity">
    <reaction evidence="12">
        <text>K(+)(in) = K(+)(out)</text>
        <dbReference type="Rhea" id="RHEA:29463"/>
        <dbReference type="ChEBI" id="CHEBI:29103"/>
    </reaction>
</comment>
<evidence type="ECO:0000313" key="14">
    <source>
        <dbReference type="EMBL" id="MBW4562270.1"/>
    </source>
</evidence>